<evidence type="ECO:0000259" key="6">
    <source>
        <dbReference type="Pfam" id="PF02826"/>
    </source>
</evidence>
<dbReference type="STRING" id="701521.PECL_1273"/>
<dbReference type="Gene3D" id="3.40.50.720">
    <property type="entry name" value="NAD(P)-binding Rossmann-like Domain"/>
    <property type="match status" value="2"/>
</dbReference>
<dbReference type="RefSeq" id="WP_014215701.1">
    <property type="nucleotide sequence ID" value="NC_016605.1"/>
</dbReference>
<evidence type="ECO:0000256" key="3">
    <source>
        <dbReference type="ARBA" id="ARBA00023027"/>
    </source>
</evidence>
<dbReference type="Pfam" id="PF02826">
    <property type="entry name" value="2-Hacid_dh_C"/>
    <property type="match status" value="1"/>
</dbReference>
<name>G8PE20_PEDCP</name>
<keyword evidence="3" id="KW-0520">NAD</keyword>
<sequence>MKGMIVLINVYISNQIPQEIRADLPSTYITYYTSSDISEDLLDTVEIAWGLDKNVISMIESPESKLKWIQSFSAGVDYFPIQQIRERNIILTNTSGIHATAIANTVLLYALFFTRNLKHAIQSQSNQEWDSIPHFDKLQTLRGKRWLIFGTGHIGREIARLAKATDGETIGVNTTGHPADNFDLTVPITEFSDYLTNVDIILNILPLTTETRHLFDDKFFDKLTKLYLFINVGRGPSVDEKALEHALDSGTVQHAALDVFETEPLSSSSPLWNYDQVLITPHESAESNELLPAVRDVFVNNLDAYLGDGVPDTDIVNTKEGY</sequence>
<evidence type="ECO:0000256" key="4">
    <source>
        <dbReference type="RuleBase" id="RU003719"/>
    </source>
</evidence>
<organism evidence="7 8">
    <name type="scientific">Pediococcus claussenii (strain ATCC BAA-344 / DSM 14800 / JCM 18046 / KCTC 3811 / LMG 21948 / P06)</name>
    <dbReference type="NCBI Taxonomy" id="701521"/>
    <lineage>
        <taxon>Bacteria</taxon>
        <taxon>Bacillati</taxon>
        <taxon>Bacillota</taxon>
        <taxon>Bacilli</taxon>
        <taxon>Lactobacillales</taxon>
        <taxon>Lactobacillaceae</taxon>
        <taxon>Pediococcus</taxon>
    </lineage>
</organism>
<dbReference type="SUPFAM" id="SSF52283">
    <property type="entry name" value="Formate/glycerate dehydrogenase catalytic domain-like"/>
    <property type="match status" value="1"/>
</dbReference>
<dbReference type="InterPro" id="IPR036291">
    <property type="entry name" value="NAD(P)-bd_dom_sf"/>
</dbReference>
<protein>
    <submittedName>
        <fullName evidence="7">D-isomer specific 2-hydroxyacid dehydrogenase, NAD binding domain protein</fullName>
    </submittedName>
</protein>
<reference evidence="7 8" key="1">
    <citation type="journal article" date="2012" name="J. Bacteriol.">
        <title>Complete Genome Sequence of the Beer Spoilage Organism Pediococcus claussenii ATCC BAA-344T.</title>
        <authorList>
            <person name="Pittet V."/>
            <person name="Abegunde T."/>
            <person name="Marfleet T."/>
            <person name="Haakensen M."/>
            <person name="Morrow K."/>
            <person name="Jayaprakash T."/>
            <person name="Schroeder K."/>
            <person name="Trost B."/>
            <person name="Byrns S."/>
            <person name="Bergsveinson J."/>
            <person name="Kusalik A."/>
            <person name="Ziola B."/>
        </authorList>
    </citation>
    <scope>NUCLEOTIDE SEQUENCE [LARGE SCALE GENOMIC DNA]</scope>
    <source>
        <strain evidence="7 8">ATCC BAA-344</strain>
    </source>
</reference>
<feature type="domain" description="D-isomer specific 2-hydroxyacid dehydrogenase NAD-binding" evidence="6">
    <location>
        <begin position="109"/>
        <end position="282"/>
    </location>
</feature>
<keyword evidence="8" id="KW-1185">Reference proteome</keyword>
<dbReference type="Proteomes" id="UP000005444">
    <property type="component" value="Chromosome"/>
</dbReference>
<dbReference type="KEGG" id="pce:PECL_1273"/>
<dbReference type="InterPro" id="IPR006139">
    <property type="entry name" value="D-isomer_2_OHA_DH_cat_dom"/>
</dbReference>
<dbReference type="AlphaFoldDB" id="G8PE20"/>
<evidence type="ECO:0000259" key="5">
    <source>
        <dbReference type="Pfam" id="PF00389"/>
    </source>
</evidence>
<dbReference type="Pfam" id="PF00389">
    <property type="entry name" value="2-Hacid_dh"/>
    <property type="match status" value="1"/>
</dbReference>
<dbReference type="eggNOG" id="COG0111">
    <property type="taxonomic scope" value="Bacteria"/>
</dbReference>
<evidence type="ECO:0000313" key="8">
    <source>
        <dbReference type="Proteomes" id="UP000005444"/>
    </source>
</evidence>
<evidence type="ECO:0000256" key="2">
    <source>
        <dbReference type="ARBA" id="ARBA00023002"/>
    </source>
</evidence>
<dbReference type="GO" id="GO:0051287">
    <property type="term" value="F:NAD binding"/>
    <property type="evidence" value="ECO:0007669"/>
    <property type="project" value="InterPro"/>
</dbReference>
<evidence type="ECO:0000256" key="1">
    <source>
        <dbReference type="ARBA" id="ARBA00005854"/>
    </source>
</evidence>
<dbReference type="PANTHER" id="PTHR43333:SF1">
    <property type="entry name" value="D-ISOMER SPECIFIC 2-HYDROXYACID DEHYDROGENASE NAD-BINDING DOMAIN-CONTAINING PROTEIN"/>
    <property type="match status" value="1"/>
</dbReference>
<dbReference type="InterPro" id="IPR006140">
    <property type="entry name" value="D-isomer_DH_NAD-bd"/>
</dbReference>
<dbReference type="SUPFAM" id="SSF51735">
    <property type="entry name" value="NAD(P)-binding Rossmann-fold domains"/>
    <property type="match status" value="1"/>
</dbReference>
<dbReference type="PATRIC" id="fig|701521.8.peg.1185"/>
<proteinExistence type="inferred from homology"/>
<dbReference type="PANTHER" id="PTHR43333">
    <property type="entry name" value="2-HACID_DH_C DOMAIN-CONTAINING PROTEIN"/>
    <property type="match status" value="1"/>
</dbReference>
<keyword evidence="2 4" id="KW-0560">Oxidoreductase</keyword>
<gene>
    <name evidence="7" type="ordered locus">PECL_1273</name>
</gene>
<dbReference type="GO" id="GO:0016616">
    <property type="term" value="F:oxidoreductase activity, acting on the CH-OH group of donors, NAD or NADP as acceptor"/>
    <property type="evidence" value="ECO:0007669"/>
    <property type="project" value="InterPro"/>
</dbReference>
<comment type="similarity">
    <text evidence="1 4">Belongs to the D-isomer specific 2-hydroxyacid dehydrogenase family.</text>
</comment>
<feature type="domain" description="D-isomer specific 2-hydroxyacid dehydrogenase catalytic" evidence="5">
    <location>
        <begin position="58"/>
        <end position="311"/>
    </location>
</feature>
<accession>G8PE20</accession>
<evidence type="ECO:0000313" key="7">
    <source>
        <dbReference type="EMBL" id="AEV95505.1"/>
    </source>
</evidence>
<dbReference type="EMBL" id="CP003137">
    <property type="protein sequence ID" value="AEV95505.1"/>
    <property type="molecule type" value="Genomic_DNA"/>
</dbReference>
<dbReference type="HOGENOM" id="CLU_019796_1_0_9"/>